<accession>A0ABQ7G1X9</accession>
<comment type="caution">
    <text evidence="1">The sequence shown here is derived from an EMBL/GenBank/DDBJ whole genome shotgun (WGS) entry which is preliminary data.</text>
</comment>
<dbReference type="Proteomes" id="UP000815325">
    <property type="component" value="Unassembled WGS sequence"/>
</dbReference>
<keyword evidence="2" id="KW-1185">Reference proteome</keyword>
<proteinExistence type="predicted"/>
<organism evidence="1 2">
    <name type="scientific">Dunaliella salina</name>
    <name type="common">Green alga</name>
    <name type="synonym">Protococcus salinus</name>
    <dbReference type="NCBI Taxonomy" id="3046"/>
    <lineage>
        <taxon>Eukaryota</taxon>
        <taxon>Viridiplantae</taxon>
        <taxon>Chlorophyta</taxon>
        <taxon>core chlorophytes</taxon>
        <taxon>Chlorophyceae</taxon>
        <taxon>CS clade</taxon>
        <taxon>Chlamydomonadales</taxon>
        <taxon>Dunaliellaceae</taxon>
        <taxon>Dunaliella</taxon>
    </lineage>
</organism>
<name>A0ABQ7G1X9_DUNSA</name>
<evidence type="ECO:0000313" key="2">
    <source>
        <dbReference type="Proteomes" id="UP000815325"/>
    </source>
</evidence>
<reference evidence="1" key="1">
    <citation type="submission" date="2017-08" db="EMBL/GenBank/DDBJ databases">
        <authorList>
            <person name="Polle J.E."/>
            <person name="Barry K."/>
            <person name="Cushman J."/>
            <person name="Schmutz J."/>
            <person name="Tran D."/>
            <person name="Hathwaick L.T."/>
            <person name="Yim W.C."/>
            <person name="Jenkins J."/>
            <person name="Mckie-Krisberg Z.M."/>
            <person name="Prochnik S."/>
            <person name="Lindquist E."/>
            <person name="Dockter R.B."/>
            <person name="Adam C."/>
            <person name="Molina H."/>
            <person name="Bunkerborg J."/>
            <person name="Jin E."/>
            <person name="Buchheim M."/>
            <person name="Magnuson J."/>
        </authorList>
    </citation>
    <scope>NUCLEOTIDE SEQUENCE</scope>
    <source>
        <strain evidence="1">CCAP 19/18</strain>
    </source>
</reference>
<dbReference type="EMBL" id="MU070275">
    <property type="protein sequence ID" value="KAF5828595.1"/>
    <property type="molecule type" value="Genomic_DNA"/>
</dbReference>
<evidence type="ECO:0000313" key="1">
    <source>
        <dbReference type="EMBL" id="KAF5828595.1"/>
    </source>
</evidence>
<gene>
    <name evidence="1" type="ORF">DUNSADRAFT_17378</name>
</gene>
<protein>
    <submittedName>
        <fullName evidence="1">Uncharacterized protein</fullName>
    </submittedName>
</protein>
<sequence length="80" mass="8319">MQRVRQQKLEKEAIKIGVKATSSLCEGLVEVLPFPGGPCAALLGQVALLVSSAMANHDNLKALQEMAAELMVCGGGVRAA</sequence>